<dbReference type="FunFam" id="3.90.70.80:FF:000007">
    <property type="entry name" value="OTU domain-containing protein"/>
    <property type="match status" value="1"/>
</dbReference>
<dbReference type="AlphaFoldDB" id="A0A103YIB7"/>
<evidence type="ECO:0000256" key="3">
    <source>
        <dbReference type="RuleBase" id="RU367104"/>
    </source>
</evidence>
<dbReference type="SUPFAM" id="SSF54001">
    <property type="entry name" value="Cysteine proteinases"/>
    <property type="match status" value="1"/>
</dbReference>
<evidence type="ECO:0000256" key="2">
    <source>
        <dbReference type="ARBA" id="ARBA00022801"/>
    </source>
</evidence>
<dbReference type="Pfam" id="PF02338">
    <property type="entry name" value="OTU"/>
    <property type="match status" value="1"/>
</dbReference>
<dbReference type="GO" id="GO:0016579">
    <property type="term" value="P:protein deubiquitination"/>
    <property type="evidence" value="ECO:0007669"/>
    <property type="project" value="TreeGrafter"/>
</dbReference>
<dbReference type="GO" id="GO:0005829">
    <property type="term" value="C:cytosol"/>
    <property type="evidence" value="ECO:0007669"/>
    <property type="project" value="TreeGrafter"/>
</dbReference>
<feature type="domain" description="OTU" evidence="4">
    <location>
        <begin position="273"/>
        <end position="413"/>
    </location>
</feature>
<dbReference type="Proteomes" id="UP000243975">
    <property type="component" value="Unassembled WGS sequence"/>
</dbReference>
<dbReference type="PROSITE" id="PS50802">
    <property type="entry name" value="OTU"/>
    <property type="match status" value="1"/>
</dbReference>
<evidence type="ECO:0000259" key="4">
    <source>
        <dbReference type="PROSITE" id="PS50802"/>
    </source>
</evidence>
<keyword evidence="2 3" id="KW-0378">Hydrolase</keyword>
<protein>
    <recommendedName>
        <fullName evidence="3">Ubiquitin thioesterase OTU</fullName>
        <ecNumber evidence="3">3.4.19.12</ecNumber>
    </recommendedName>
</protein>
<dbReference type="InterPro" id="IPR003323">
    <property type="entry name" value="OTU_dom"/>
</dbReference>
<dbReference type="GO" id="GO:0004843">
    <property type="term" value="F:cysteine-type deubiquitinase activity"/>
    <property type="evidence" value="ECO:0007669"/>
    <property type="project" value="UniProtKB-UniRule"/>
</dbReference>
<keyword evidence="3" id="KW-0788">Thiol protease</keyword>
<organism evidence="5 6">
    <name type="scientific">Cynara cardunculus var. scolymus</name>
    <name type="common">Globe artichoke</name>
    <name type="synonym">Cynara scolymus</name>
    <dbReference type="NCBI Taxonomy" id="59895"/>
    <lineage>
        <taxon>Eukaryota</taxon>
        <taxon>Viridiplantae</taxon>
        <taxon>Streptophyta</taxon>
        <taxon>Embryophyta</taxon>
        <taxon>Tracheophyta</taxon>
        <taxon>Spermatophyta</taxon>
        <taxon>Magnoliopsida</taxon>
        <taxon>eudicotyledons</taxon>
        <taxon>Gunneridae</taxon>
        <taxon>Pentapetalae</taxon>
        <taxon>asterids</taxon>
        <taxon>campanulids</taxon>
        <taxon>Asterales</taxon>
        <taxon>Asteraceae</taxon>
        <taxon>Carduoideae</taxon>
        <taxon>Cardueae</taxon>
        <taxon>Carduinae</taxon>
        <taxon>Cynara</taxon>
    </lineage>
</organism>
<dbReference type="Gramene" id="KVI09650">
    <property type="protein sequence ID" value="KVI09650"/>
    <property type="gene ID" value="Ccrd_011964"/>
</dbReference>
<keyword evidence="3" id="KW-0833">Ubl conjugation pathway</keyword>
<proteinExistence type="predicted"/>
<comment type="subcellular location">
    <subcellularLocation>
        <location evidence="3">Cytoplasm</location>
    </subcellularLocation>
</comment>
<keyword evidence="6" id="KW-1185">Reference proteome</keyword>
<dbReference type="GO" id="GO:0005634">
    <property type="term" value="C:nucleus"/>
    <property type="evidence" value="ECO:0007669"/>
    <property type="project" value="TreeGrafter"/>
</dbReference>
<evidence type="ECO:0000313" key="5">
    <source>
        <dbReference type="EMBL" id="KVI09650.1"/>
    </source>
</evidence>
<dbReference type="GO" id="GO:0036503">
    <property type="term" value="P:ERAD pathway"/>
    <property type="evidence" value="ECO:0007669"/>
    <property type="project" value="TreeGrafter"/>
</dbReference>
<comment type="caution">
    <text evidence="5">The sequence shown here is derived from an EMBL/GenBank/DDBJ whole genome shotgun (WGS) entry which is preliminary data.</text>
</comment>
<evidence type="ECO:0000313" key="6">
    <source>
        <dbReference type="Proteomes" id="UP000243975"/>
    </source>
</evidence>
<name>A0A103YIB7_CYNCS</name>
<dbReference type="Gene3D" id="3.90.70.80">
    <property type="match status" value="1"/>
</dbReference>
<dbReference type="PANTHER" id="PTHR13312">
    <property type="entry name" value="HIV-INDUCED PROTEIN-7-LIKE PROTEASE"/>
    <property type="match status" value="1"/>
</dbReference>
<sequence length="419" mass="47699">MLLALEGGKHRLLDEHVNTSPTPNPRESHVRNIFLTAVDLPRGNLSDGRYNPYSSLEVAPYQNFSHYNYFAVGEWLRLHLSFPFNRRFSVMLAGVISSRPKYWLLGSPLAHYASAARHRHIPSDASFPIKLLVPTTDCLDRRRFPYHSTAARLNFSASGISASLWHAILPAGNGHNLTPAGEGSWNVAWDVRPARWLHRPHTAWLLFGICACLAAPPIEFNDSSSEPVVADDNKINGNCTTTISENSTNYRITVYFMVLGLLKRHIELILKVRSIAGVPADGRCLFRAIAHMVCLRNGEEAPDENRQRELADELRAQVVDELLKRRKEIEWFIEGDFDTYVKRIQKPYVWGGEPELLMASHLLKTTIYVFMLERSSDKLLNIATYGKEYQQEEKSSIKVLFHGYGHYDILEDISYKKLP</sequence>
<accession>A0A103YIB7</accession>
<dbReference type="STRING" id="59895.A0A103YIB7"/>
<dbReference type="EC" id="3.4.19.12" evidence="3"/>
<comment type="function">
    <text evidence="3">Hydrolase that can remove conjugated ubiquitin from proteins and may therefore play an important regulatory role at the level of protein turnover by preventing degradation.</text>
</comment>
<dbReference type="InterPro" id="IPR038765">
    <property type="entry name" value="Papain-like_cys_pep_sf"/>
</dbReference>
<evidence type="ECO:0000256" key="1">
    <source>
        <dbReference type="ARBA" id="ARBA00000707"/>
    </source>
</evidence>
<reference evidence="5 6" key="1">
    <citation type="journal article" date="2016" name="Sci. Rep.">
        <title>The genome sequence of the outbreeding globe artichoke constructed de novo incorporating a phase-aware low-pass sequencing strategy of F1 progeny.</title>
        <authorList>
            <person name="Scaglione D."/>
            <person name="Reyes-Chin-Wo S."/>
            <person name="Acquadro A."/>
            <person name="Froenicke L."/>
            <person name="Portis E."/>
            <person name="Beitel C."/>
            <person name="Tirone M."/>
            <person name="Mauro R."/>
            <person name="Lo Monaco A."/>
            <person name="Mauromicale G."/>
            <person name="Faccioli P."/>
            <person name="Cattivelli L."/>
            <person name="Rieseberg L."/>
            <person name="Michelmore R."/>
            <person name="Lanteri S."/>
        </authorList>
    </citation>
    <scope>NUCLEOTIDE SEQUENCE [LARGE SCALE GENOMIC DNA]</scope>
    <source>
        <strain evidence="5">2C</strain>
    </source>
</reference>
<dbReference type="CDD" id="cd22760">
    <property type="entry name" value="OTU_plant_OTU4-like"/>
    <property type="match status" value="1"/>
</dbReference>
<dbReference type="PANTHER" id="PTHR13312:SF6">
    <property type="entry name" value="UBIQUITIN THIOESTERASE OTU"/>
    <property type="match status" value="1"/>
</dbReference>
<gene>
    <name evidence="5" type="ORF">Ccrd_011964</name>
</gene>
<dbReference type="EMBL" id="LEKV01001050">
    <property type="protein sequence ID" value="KVI09650.1"/>
    <property type="molecule type" value="Genomic_DNA"/>
</dbReference>
<comment type="catalytic activity">
    <reaction evidence="1 3">
        <text>Thiol-dependent hydrolysis of ester, thioester, amide, peptide and isopeptide bonds formed by the C-terminal Gly of ubiquitin (a 76-residue protein attached to proteins as an intracellular targeting signal).</text>
        <dbReference type="EC" id="3.4.19.12"/>
    </reaction>
</comment>
<keyword evidence="3" id="KW-0645">Protease</keyword>
<keyword evidence="3" id="KW-0963">Cytoplasm</keyword>
<dbReference type="InterPro" id="IPR047947">
    <property type="entry name" value="OTU4_OTU"/>
</dbReference>
<dbReference type="GO" id="GO:0030968">
    <property type="term" value="P:endoplasmic reticulum unfolded protein response"/>
    <property type="evidence" value="ECO:0007669"/>
    <property type="project" value="TreeGrafter"/>
</dbReference>